<feature type="region of interest" description="Disordered" evidence="3">
    <location>
        <begin position="128"/>
        <end position="154"/>
    </location>
</feature>
<dbReference type="STRING" id="5288.A0A5C5FUH6"/>
<comment type="pathway">
    <text evidence="1">tRNA modification; 5-methoxycarbonylmethyl-2-thiouridine-tRNA biosynthesis.</text>
</comment>
<evidence type="ECO:0008006" key="6">
    <source>
        <dbReference type="Google" id="ProtNLM"/>
    </source>
</evidence>
<dbReference type="GO" id="GO:0033588">
    <property type="term" value="C:elongator holoenzyme complex"/>
    <property type="evidence" value="ECO:0007669"/>
    <property type="project" value="InterPro"/>
</dbReference>
<accession>A0A5C5FUH6</accession>
<proteinExistence type="inferred from homology"/>
<comment type="caution">
    <text evidence="4">The sequence shown here is derived from an EMBL/GenBank/DDBJ whole genome shotgun (WGS) entry which is preliminary data.</text>
</comment>
<sequence>MSHSSDFLTFTLPPSPHSSLPSTTSALPPDFSLLLTDTLDAPATFLIVQLVARALRPAQPEPGRRAEKRRRVVVVGVREREDHWAGTLKKHGIQLATESSARRFSFVDASSPSTTLPDLFASLRAALAPSSPQPGEGPSQAPQRDGPADAEQPGPLVVIDDLSALLWIGREPREVVRWWRGVRAFVGERSGSLVTLLHADTLSPSPSLHAPSSASSSPYASPEDQYLFRQVLQACDLWAEIVGLGNGGTGARGELSLHRAPALVPRGWSVDALPRSGSRALQYKLDEGGAVWEVKGQMGGKVW</sequence>
<gene>
    <name evidence="4" type="ORF">DMC30DRAFT_400429</name>
</gene>
<keyword evidence="5" id="KW-1185">Reference proteome</keyword>
<protein>
    <recommendedName>
        <fullName evidence="6">Elongator complex protein 5</fullName>
    </recommendedName>
</protein>
<dbReference type="InterPro" id="IPR018627">
    <property type="entry name" value="ELP6"/>
</dbReference>
<dbReference type="OrthoDB" id="9995306at2759"/>
<evidence type="ECO:0000256" key="1">
    <source>
        <dbReference type="ARBA" id="ARBA00005043"/>
    </source>
</evidence>
<dbReference type="EMBL" id="SOZI01000096">
    <property type="protein sequence ID" value="TNY19421.1"/>
    <property type="molecule type" value="Genomic_DNA"/>
</dbReference>
<dbReference type="Proteomes" id="UP000311382">
    <property type="component" value="Unassembled WGS sequence"/>
</dbReference>
<evidence type="ECO:0000313" key="4">
    <source>
        <dbReference type="EMBL" id="TNY19421.1"/>
    </source>
</evidence>
<reference evidence="4 5" key="1">
    <citation type="submission" date="2019-03" db="EMBL/GenBank/DDBJ databases">
        <title>Rhodosporidium diobovatum UCD-FST 08-225 genome sequencing, assembly, and annotation.</title>
        <authorList>
            <person name="Fakankun I.U."/>
            <person name="Fristensky B."/>
            <person name="Levin D.B."/>
        </authorList>
    </citation>
    <scope>NUCLEOTIDE SEQUENCE [LARGE SCALE GENOMIC DNA]</scope>
    <source>
        <strain evidence="4 5">UCD-FST 08-225</strain>
    </source>
</reference>
<dbReference type="Gene3D" id="3.40.50.300">
    <property type="entry name" value="P-loop containing nucleotide triphosphate hydrolases"/>
    <property type="match status" value="1"/>
</dbReference>
<dbReference type="AlphaFoldDB" id="A0A5C5FUH6"/>
<dbReference type="UniPathway" id="UPA00988"/>
<dbReference type="GO" id="GO:0002098">
    <property type="term" value="P:tRNA wobble uridine modification"/>
    <property type="evidence" value="ECO:0007669"/>
    <property type="project" value="InterPro"/>
</dbReference>
<evidence type="ECO:0000256" key="3">
    <source>
        <dbReference type="SAM" id="MobiDB-lite"/>
    </source>
</evidence>
<organism evidence="4 5">
    <name type="scientific">Rhodotorula diobovata</name>
    <dbReference type="NCBI Taxonomy" id="5288"/>
    <lineage>
        <taxon>Eukaryota</taxon>
        <taxon>Fungi</taxon>
        <taxon>Dikarya</taxon>
        <taxon>Basidiomycota</taxon>
        <taxon>Pucciniomycotina</taxon>
        <taxon>Microbotryomycetes</taxon>
        <taxon>Sporidiobolales</taxon>
        <taxon>Sporidiobolaceae</taxon>
        <taxon>Rhodotorula</taxon>
    </lineage>
</organism>
<dbReference type="PANTHER" id="PTHR16184">
    <property type="entry name" value="ELONGATOR COMPLEX PROTEIN 6"/>
    <property type="match status" value="1"/>
</dbReference>
<name>A0A5C5FUH6_9BASI</name>
<evidence type="ECO:0000313" key="5">
    <source>
        <dbReference type="Proteomes" id="UP000311382"/>
    </source>
</evidence>
<comment type="similarity">
    <text evidence="2">Belongs to the ELP6 family.</text>
</comment>
<dbReference type="PANTHER" id="PTHR16184:SF6">
    <property type="entry name" value="ELONGATOR COMPLEX PROTEIN 6"/>
    <property type="match status" value="1"/>
</dbReference>
<dbReference type="InterPro" id="IPR027417">
    <property type="entry name" value="P-loop_NTPase"/>
</dbReference>
<feature type="compositionally biased region" description="Low complexity" evidence="3">
    <location>
        <begin position="128"/>
        <end position="143"/>
    </location>
</feature>
<evidence type="ECO:0000256" key="2">
    <source>
        <dbReference type="ARBA" id="ARBA00008837"/>
    </source>
</evidence>